<protein>
    <submittedName>
        <fullName evidence="1">Uncharacterized protein</fullName>
    </submittedName>
</protein>
<evidence type="ECO:0000313" key="1">
    <source>
        <dbReference type="EMBL" id="WQF89587.1"/>
    </source>
</evidence>
<organism evidence="1 2">
    <name type="scientific">Colletotrichum destructivum</name>
    <dbReference type="NCBI Taxonomy" id="34406"/>
    <lineage>
        <taxon>Eukaryota</taxon>
        <taxon>Fungi</taxon>
        <taxon>Dikarya</taxon>
        <taxon>Ascomycota</taxon>
        <taxon>Pezizomycotina</taxon>
        <taxon>Sordariomycetes</taxon>
        <taxon>Hypocreomycetidae</taxon>
        <taxon>Glomerellales</taxon>
        <taxon>Glomerellaceae</taxon>
        <taxon>Colletotrichum</taxon>
        <taxon>Colletotrichum destructivum species complex</taxon>
    </lineage>
</organism>
<dbReference type="KEGG" id="cdet:87951101"/>
<reference evidence="2" key="1">
    <citation type="journal article" date="2023" name="bioRxiv">
        <title>Complete genome of the Medicago anthracnose fungus, Colletotrichum destructivum, reveals a mini-chromosome-like region within a core chromosome.</title>
        <authorList>
            <person name="Lapalu N."/>
            <person name="Simon A."/>
            <person name="Lu A."/>
            <person name="Plaumann P.-L."/>
            <person name="Amselem J."/>
            <person name="Pigne S."/>
            <person name="Auger A."/>
            <person name="Koch C."/>
            <person name="Dallery J.-F."/>
            <person name="O'Connell R.J."/>
        </authorList>
    </citation>
    <scope>NUCLEOTIDE SEQUENCE [LARGE SCALE GENOMIC DNA]</scope>
    <source>
        <strain evidence="2">CBS 520.97</strain>
    </source>
</reference>
<name>A0AAX4J1Z8_9PEZI</name>
<dbReference type="RefSeq" id="XP_062786808.1">
    <property type="nucleotide sequence ID" value="XM_062930757.1"/>
</dbReference>
<dbReference type="GeneID" id="87951101"/>
<gene>
    <name evidence="1" type="ORF">CDEST_14601</name>
</gene>
<accession>A0AAX4J1Z8</accession>
<dbReference type="AlphaFoldDB" id="A0AAX4J1Z8"/>
<keyword evidence="2" id="KW-1185">Reference proteome</keyword>
<sequence length="57" mass="6219">MDAKCMPRVMVEWGSQDRAALDAELVLACLWAAGRKGSREADSGQIQQDADLIDVAR</sequence>
<dbReference type="EMBL" id="CP137314">
    <property type="protein sequence ID" value="WQF89587.1"/>
    <property type="molecule type" value="Genomic_DNA"/>
</dbReference>
<dbReference type="Proteomes" id="UP001322277">
    <property type="component" value="Chromosome 10"/>
</dbReference>
<proteinExistence type="predicted"/>
<evidence type="ECO:0000313" key="2">
    <source>
        <dbReference type="Proteomes" id="UP001322277"/>
    </source>
</evidence>